<evidence type="ECO:0000256" key="4">
    <source>
        <dbReference type="ARBA" id="ARBA00022475"/>
    </source>
</evidence>
<evidence type="ECO:0000256" key="6">
    <source>
        <dbReference type="ARBA" id="ARBA00022989"/>
    </source>
</evidence>
<evidence type="ECO:0000313" key="9">
    <source>
        <dbReference type="EMBL" id="QDO86971.1"/>
    </source>
</evidence>
<feature type="transmembrane region" description="Helical" evidence="8">
    <location>
        <begin position="155"/>
        <end position="174"/>
    </location>
</feature>
<feature type="transmembrane region" description="Helical" evidence="8">
    <location>
        <begin position="238"/>
        <end position="264"/>
    </location>
</feature>
<feature type="transmembrane region" description="Helical" evidence="8">
    <location>
        <begin position="284"/>
        <end position="302"/>
    </location>
</feature>
<dbReference type="Pfam" id="PF01032">
    <property type="entry name" value="FecCD"/>
    <property type="match status" value="1"/>
</dbReference>
<name>A0A516G617_9MICO</name>
<reference evidence="9 10" key="1">
    <citation type="submission" date="2019-07" db="EMBL/GenBank/DDBJ databases">
        <title>complete genome sequencing of Ornithinimicrobium sp. H23M54.</title>
        <authorList>
            <person name="Bae J.-W."/>
            <person name="Lee S.-Y."/>
        </authorList>
    </citation>
    <scope>NUCLEOTIDE SEQUENCE [LARGE SCALE GENOMIC DNA]</scope>
    <source>
        <strain evidence="9 10">H23M54</strain>
    </source>
</reference>
<dbReference type="Gene3D" id="1.10.3470.10">
    <property type="entry name" value="ABC transporter involved in vitamin B12 uptake, BtuC"/>
    <property type="match status" value="1"/>
</dbReference>
<comment type="similarity">
    <text evidence="2">Belongs to the binding-protein-dependent transport system permease family. FecCD subfamily.</text>
</comment>
<dbReference type="KEGG" id="orz:FNH13_00445"/>
<dbReference type="EMBL" id="CP041616">
    <property type="protein sequence ID" value="QDO86971.1"/>
    <property type="molecule type" value="Genomic_DNA"/>
</dbReference>
<protein>
    <submittedName>
        <fullName evidence="9">Iron ABC transporter permease</fullName>
    </submittedName>
</protein>
<accession>A0A516G617</accession>
<dbReference type="GO" id="GO:0005886">
    <property type="term" value="C:plasma membrane"/>
    <property type="evidence" value="ECO:0007669"/>
    <property type="project" value="UniProtKB-SubCell"/>
</dbReference>
<keyword evidence="6 8" id="KW-1133">Transmembrane helix</keyword>
<dbReference type="SUPFAM" id="SSF81345">
    <property type="entry name" value="ABC transporter involved in vitamin B12 uptake, BtuC"/>
    <property type="match status" value="1"/>
</dbReference>
<feature type="transmembrane region" description="Helical" evidence="8">
    <location>
        <begin position="314"/>
        <end position="334"/>
    </location>
</feature>
<evidence type="ECO:0000256" key="8">
    <source>
        <dbReference type="SAM" id="Phobius"/>
    </source>
</evidence>
<evidence type="ECO:0000313" key="10">
    <source>
        <dbReference type="Proteomes" id="UP000315395"/>
    </source>
</evidence>
<comment type="subcellular location">
    <subcellularLocation>
        <location evidence="1">Cell membrane</location>
        <topology evidence="1">Multi-pass membrane protein</topology>
    </subcellularLocation>
</comment>
<dbReference type="InterPro" id="IPR000522">
    <property type="entry name" value="ABC_transptr_permease_BtuC"/>
</dbReference>
<feature type="transmembrane region" description="Helical" evidence="8">
    <location>
        <begin position="97"/>
        <end position="118"/>
    </location>
</feature>
<dbReference type="PANTHER" id="PTHR30472">
    <property type="entry name" value="FERRIC ENTEROBACTIN TRANSPORT SYSTEM PERMEASE PROTEIN"/>
    <property type="match status" value="1"/>
</dbReference>
<gene>
    <name evidence="9" type="ORF">FNH13_00445</name>
</gene>
<keyword evidence="3" id="KW-0813">Transport</keyword>
<feature type="transmembrane region" description="Helical" evidence="8">
    <location>
        <begin position="202"/>
        <end position="226"/>
    </location>
</feature>
<dbReference type="PANTHER" id="PTHR30472:SF1">
    <property type="entry name" value="FE(3+) DICITRATE TRANSPORT SYSTEM PERMEASE PROTEIN FECC-RELATED"/>
    <property type="match status" value="1"/>
</dbReference>
<keyword evidence="5 8" id="KW-0812">Transmembrane</keyword>
<keyword evidence="4" id="KW-1003">Cell membrane</keyword>
<dbReference type="RefSeq" id="WP_143781634.1">
    <property type="nucleotide sequence ID" value="NZ_CP041616.1"/>
</dbReference>
<sequence>MTGSRRLPAGAVILLGVTALAVAFALSLAIGSRSISPVAALEALAPVLRGDPTGAFEEGIVASRLDRSLIGLVVGTAVALSGAAMQGLTRNPLADPSILGVNSGAALAVVLGLQFAGISSVGGYLWLALLGGLITAVVVYAVASVSQGDQSLTMVLTGAAVTAGVTSIIAGVLVSNQGALQEFRFWQVGSVAGRDAGIITDVLPLLLISLVIVLVSGPVLNAAALGEELERALGQRILLARGVVALGAVGLAASAVALAGPIAFVGLVVPHIVRLATGPDYRKILLGSALVGPVLILLTDTLGRIVTPPTEVQVGIMTAILGAPVLILMIRRAVLR</sequence>
<dbReference type="InterPro" id="IPR037294">
    <property type="entry name" value="ABC_BtuC-like"/>
</dbReference>
<dbReference type="GO" id="GO:0022857">
    <property type="term" value="F:transmembrane transporter activity"/>
    <property type="evidence" value="ECO:0007669"/>
    <property type="project" value="InterPro"/>
</dbReference>
<keyword evidence="10" id="KW-1185">Reference proteome</keyword>
<dbReference type="Proteomes" id="UP000315395">
    <property type="component" value="Chromosome"/>
</dbReference>
<evidence type="ECO:0000256" key="1">
    <source>
        <dbReference type="ARBA" id="ARBA00004651"/>
    </source>
</evidence>
<dbReference type="OrthoDB" id="9782305at2"/>
<evidence type="ECO:0000256" key="2">
    <source>
        <dbReference type="ARBA" id="ARBA00007935"/>
    </source>
</evidence>
<organism evidence="9 10">
    <name type="scientific">Ornithinimicrobium ciconiae</name>
    <dbReference type="NCBI Taxonomy" id="2594265"/>
    <lineage>
        <taxon>Bacteria</taxon>
        <taxon>Bacillati</taxon>
        <taxon>Actinomycetota</taxon>
        <taxon>Actinomycetes</taxon>
        <taxon>Micrococcales</taxon>
        <taxon>Ornithinimicrobiaceae</taxon>
        <taxon>Ornithinimicrobium</taxon>
    </lineage>
</organism>
<proteinExistence type="inferred from homology"/>
<evidence type="ECO:0000256" key="7">
    <source>
        <dbReference type="ARBA" id="ARBA00023136"/>
    </source>
</evidence>
<dbReference type="GO" id="GO:0033214">
    <property type="term" value="P:siderophore-iron import into cell"/>
    <property type="evidence" value="ECO:0007669"/>
    <property type="project" value="TreeGrafter"/>
</dbReference>
<feature type="transmembrane region" description="Helical" evidence="8">
    <location>
        <begin position="124"/>
        <end position="143"/>
    </location>
</feature>
<dbReference type="AlphaFoldDB" id="A0A516G617"/>
<evidence type="ECO:0000256" key="3">
    <source>
        <dbReference type="ARBA" id="ARBA00022448"/>
    </source>
</evidence>
<feature type="transmembrane region" description="Helical" evidence="8">
    <location>
        <begin position="68"/>
        <end position="85"/>
    </location>
</feature>
<keyword evidence="7 8" id="KW-0472">Membrane</keyword>
<dbReference type="CDD" id="cd06550">
    <property type="entry name" value="TM_ABC_iron-siderophores_like"/>
    <property type="match status" value="1"/>
</dbReference>
<evidence type="ECO:0000256" key="5">
    <source>
        <dbReference type="ARBA" id="ARBA00022692"/>
    </source>
</evidence>